<reference evidence="5" key="1">
    <citation type="submission" date="2008-12" db="EMBL/GenBank/DDBJ databases">
        <authorList>
            <person name="Chen Y.-M."/>
            <person name="Chen T.-L."/>
            <person name="Lee C.-M."/>
            <person name="Lee Y.-M."/>
            <person name="Chen C.-Y."/>
            <person name="Lin H.-J."/>
        </authorList>
    </citation>
    <scope>NUCLEOTIDE SEQUENCE</scope>
    <source>
        <strain evidence="5">D104</strain>
    </source>
</reference>
<comment type="subcellular location">
    <subcellularLocation>
        <location evidence="1">Host cytoplasm</location>
    </subcellularLocation>
</comment>
<feature type="domain" description="Hepatitis C virus Core protein N-terminal" evidence="4">
    <location>
        <begin position="16"/>
        <end position="92"/>
    </location>
</feature>
<sequence>KQFQVGVGSLTEFRFFLLGATGRGVGGREKIKNYSRPQARAKLQQMPNGPQPQGGLCADTLYPFIENRNEGGGGGFWPLPPPGSRGRWVTTDQ</sequence>
<evidence type="ECO:0000256" key="3">
    <source>
        <dbReference type="SAM" id="MobiDB-lite"/>
    </source>
</evidence>
<evidence type="ECO:0000256" key="1">
    <source>
        <dbReference type="ARBA" id="ARBA00004192"/>
    </source>
</evidence>
<feature type="region of interest" description="Disordered" evidence="3">
    <location>
        <begin position="71"/>
        <end position="93"/>
    </location>
</feature>
<accession>D1G248</accession>
<protein>
    <submittedName>
        <fullName evidence="5">Polyprotein</fullName>
    </submittedName>
</protein>
<keyword evidence="2" id="KW-1035">Host cytoplasm</keyword>
<reference evidence="5" key="2">
    <citation type="journal article" date="2009" name="J. Med. Virol.">
        <title>Molecular epidemiology of HCV genotypes among injection drug users in Taiwan: Full-length sequences of two new subtype 6w strains and a recombinant form_2b6w.</title>
        <authorList>
            <person name="Lee Y.M."/>
            <person name="Lin H.J."/>
            <person name="Chen Y.J."/>
            <person name="Lee C.M."/>
            <person name="Wang S.F."/>
            <person name="Chang K.Y."/>
            <person name="Chen T.L."/>
            <person name="Liu H.F."/>
            <person name="Chen Y.M."/>
        </authorList>
    </citation>
    <scope>NUCLEOTIDE SEQUENCE</scope>
    <source>
        <strain evidence="5">D104</strain>
    </source>
</reference>
<dbReference type="Pfam" id="PF01543">
    <property type="entry name" value="HCV_capsid"/>
    <property type="match status" value="1"/>
</dbReference>
<feature type="non-terminal residue" evidence="5">
    <location>
        <position position="1"/>
    </location>
</feature>
<name>D1G248_9HEPC</name>
<feature type="non-terminal residue" evidence="5">
    <location>
        <position position="93"/>
    </location>
</feature>
<evidence type="ECO:0000259" key="4">
    <source>
        <dbReference type="Pfam" id="PF01543"/>
    </source>
</evidence>
<dbReference type="InterPro" id="IPR002522">
    <property type="entry name" value="HCV_core_N"/>
</dbReference>
<dbReference type="EMBL" id="FJ515065">
    <property type="protein sequence ID" value="ACT37071.1"/>
    <property type="molecule type" value="Genomic_RNA"/>
</dbReference>
<dbReference type="GO" id="GO:0005198">
    <property type="term" value="F:structural molecule activity"/>
    <property type="evidence" value="ECO:0007669"/>
    <property type="project" value="InterPro"/>
</dbReference>
<organism evidence="5">
    <name type="scientific">Hepacivirus hominis</name>
    <dbReference type="NCBI Taxonomy" id="3052230"/>
    <lineage>
        <taxon>Viruses</taxon>
        <taxon>Riboviria</taxon>
        <taxon>Orthornavirae</taxon>
        <taxon>Kitrinoviricota</taxon>
        <taxon>Flasuviricetes</taxon>
        <taxon>Amarillovirales</taxon>
        <taxon>Flaviviridae</taxon>
        <taxon>Hepacivirus</taxon>
    </lineage>
</organism>
<dbReference type="GO" id="GO:0030430">
    <property type="term" value="C:host cell cytoplasm"/>
    <property type="evidence" value="ECO:0007669"/>
    <property type="project" value="UniProtKB-SubCell"/>
</dbReference>
<dbReference type="GO" id="GO:0019028">
    <property type="term" value="C:viral capsid"/>
    <property type="evidence" value="ECO:0007669"/>
    <property type="project" value="InterPro"/>
</dbReference>
<evidence type="ECO:0000256" key="2">
    <source>
        <dbReference type="ARBA" id="ARBA00023200"/>
    </source>
</evidence>
<evidence type="ECO:0000313" key="5">
    <source>
        <dbReference type="EMBL" id="ACT37071.1"/>
    </source>
</evidence>
<proteinExistence type="predicted"/>